<reference evidence="1" key="1">
    <citation type="journal article" date="2022" name="bioRxiv">
        <title>Sequencing and chromosome-scale assembly of the giantPleurodeles waltlgenome.</title>
        <authorList>
            <person name="Brown T."/>
            <person name="Elewa A."/>
            <person name="Iarovenko S."/>
            <person name="Subramanian E."/>
            <person name="Araus A.J."/>
            <person name="Petzold A."/>
            <person name="Susuki M."/>
            <person name="Suzuki K.-i.T."/>
            <person name="Hayashi T."/>
            <person name="Toyoda A."/>
            <person name="Oliveira C."/>
            <person name="Osipova E."/>
            <person name="Leigh N.D."/>
            <person name="Simon A."/>
            <person name="Yun M.H."/>
        </authorList>
    </citation>
    <scope>NUCLEOTIDE SEQUENCE</scope>
    <source>
        <strain evidence="1">20211129_DDA</strain>
        <tissue evidence="1">Liver</tissue>
    </source>
</reference>
<accession>A0AAV7WMI8</accession>
<sequence>MKVFAISVEAASGIQLPAPLYLGAEGLQSDPGHRRSCARRVQPCDGAGHRERPVGGTYPATLLWCRPTRGPIAEHVPSHGPTGTSCAEVEDSAEASHSIVKSKGTGFIDY</sequence>
<proteinExistence type="predicted"/>
<comment type="caution">
    <text evidence="1">The sequence shown here is derived from an EMBL/GenBank/DDBJ whole genome shotgun (WGS) entry which is preliminary data.</text>
</comment>
<protein>
    <submittedName>
        <fullName evidence="1">Uncharacterized protein</fullName>
    </submittedName>
</protein>
<evidence type="ECO:0000313" key="2">
    <source>
        <dbReference type="Proteomes" id="UP001066276"/>
    </source>
</evidence>
<organism evidence="1 2">
    <name type="scientific">Pleurodeles waltl</name>
    <name type="common">Iberian ribbed newt</name>
    <dbReference type="NCBI Taxonomy" id="8319"/>
    <lineage>
        <taxon>Eukaryota</taxon>
        <taxon>Metazoa</taxon>
        <taxon>Chordata</taxon>
        <taxon>Craniata</taxon>
        <taxon>Vertebrata</taxon>
        <taxon>Euteleostomi</taxon>
        <taxon>Amphibia</taxon>
        <taxon>Batrachia</taxon>
        <taxon>Caudata</taxon>
        <taxon>Salamandroidea</taxon>
        <taxon>Salamandridae</taxon>
        <taxon>Pleurodelinae</taxon>
        <taxon>Pleurodeles</taxon>
    </lineage>
</organism>
<dbReference type="AlphaFoldDB" id="A0AAV7WMI8"/>
<evidence type="ECO:0000313" key="1">
    <source>
        <dbReference type="EMBL" id="KAJ1214483.1"/>
    </source>
</evidence>
<gene>
    <name evidence="1" type="ORF">NDU88_002101</name>
</gene>
<dbReference type="EMBL" id="JANPWB010000001">
    <property type="protein sequence ID" value="KAJ1214483.1"/>
    <property type="molecule type" value="Genomic_DNA"/>
</dbReference>
<keyword evidence="2" id="KW-1185">Reference proteome</keyword>
<dbReference type="Proteomes" id="UP001066276">
    <property type="component" value="Chromosome 1_1"/>
</dbReference>
<name>A0AAV7WMI8_PLEWA</name>